<dbReference type="CDD" id="cd11386">
    <property type="entry name" value="MCP_signal"/>
    <property type="match status" value="1"/>
</dbReference>
<dbReference type="Pfam" id="PF00015">
    <property type="entry name" value="MCPsignal"/>
    <property type="match status" value="1"/>
</dbReference>
<dbReference type="GO" id="GO:0007165">
    <property type="term" value="P:signal transduction"/>
    <property type="evidence" value="ECO:0007669"/>
    <property type="project" value="UniProtKB-KW"/>
</dbReference>
<evidence type="ECO:0000256" key="5">
    <source>
        <dbReference type="ARBA" id="ARBA00023136"/>
    </source>
</evidence>
<dbReference type="FunFam" id="1.10.287.950:FF:000001">
    <property type="entry name" value="Methyl-accepting chemotaxis sensory transducer"/>
    <property type="match status" value="1"/>
</dbReference>
<dbReference type="InterPro" id="IPR004089">
    <property type="entry name" value="MCPsignal_dom"/>
</dbReference>
<evidence type="ECO:0000313" key="11">
    <source>
        <dbReference type="EMBL" id="MBB1519380.1"/>
    </source>
</evidence>
<keyword evidence="12" id="KW-1185">Reference proteome</keyword>
<comment type="subcellular location">
    <subcellularLocation>
        <location evidence="1">Cell membrane</location>
        <topology evidence="1">Multi-pass membrane protein</topology>
    </subcellularLocation>
</comment>
<dbReference type="PANTHER" id="PTHR32089:SF119">
    <property type="entry name" value="METHYL-ACCEPTING CHEMOTAXIS PROTEIN CTPL"/>
    <property type="match status" value="1"/>
</dbReference>
<keyword evidence="5 9" id="KW-0472">Membrane</keyword>
<dbReference type="Gene3D" id="1.10.287.950">
    <property type="entry name" value="Methyl-accepting chemotaxis protein"/>
    <property type="match status" value="1"/>
</dbReference>
<evidence type="ECO:0000256" key="2">
    <source>
        <dbReference type="ARBA" id="ARBA00022475"/>
    </source>
</evidence>
<evidence type="ECO:0000256" key="7">
    <source>
        <dbReference type="ARBA" id="ARBA00029447"/>
    </source>
</evidence>
<dbReference type="SMART" id="SM00283">
    <property type="entry name" value="MA"/>
    <property type="match status" value="1"/>
</dbReference>
<sequence length="540" mass="57763">MKSWKIRTHLLLLVAALLSGLLLVGLLGMQGLKTTVRGLETVYLDRVVPLRDLKLIADLYAVNIVDATHKARSGTLTPAAAQELIEQAEQRIEQTWQAYLATQLIAEETRLIDEIKPLMTNADQPLGELQRMLQQNDLVAVGQFADSRLYPLIDPLSAKFSELIEVQLLEAKRQFELGQNTYSNDLQLSSGVLLLALLFGAAQALYFARLLKRQLGAEPGELEAISARIAQGQLATQAGLEQASTGVMKSVQSMHHGLRDMIGNIGEASEQIECASLQLAASSEQVLNSANIQSDTASAIAATMEEMAVSISQIAENAQQTRDMAQKAGSLSDDGLRVTAAAIAEMRGIAELVTQSAADIEHLADQSANISAIVDVIKGIAEQTNLLALNAAIEAARAGEQGRGFAVVADEVRGLASRTAQSTTEIVGLVDSIQNGMHKAKSSMSAGRERLSSGTQLVEQAGTAMQDIRTALSESLQAVNVISMSLQEQRAASEQVAMNVERVAQIVEENSAAQGGIVQAIQGLQAMSGRLQGMLQRFSF</sequence>
<accession>A0A7W4DB87</accession>
<dbReference type="InterPro" id="IPR003122">
    <property type="entry name" value="Tar_rcpt_lig-bd"/>
</dbReference>
<organism evidence="11 12">
    <name type="scientific">Aquipseudomonas guryensis</name>
    <dbReference type="NCBI Taxonomy" id="2759165"/>
    <lineage>
        <taxon>Bacteria</taxon>
        <taxon>Pseudomonadati</taxon>
        <taxon>Pseudomonadota</taxon>
        <taxon>Gammaproteobacteria</taxon>
        <taxon>Pseudomonadales</taxon>
        <taxon>Pseudomonadaceae</taxon>
        <taxon>Aquipseudomonas</taxon>
    </lineage>
</organism>
<dbReference type="GO" id="GO:0005886">
    <property type="term" value="C:plasma membrane"/>
    <property type="evidence" value="ECO:0007669"/>
    <property type="project" value="UniProtKB-SubCell"/>
</dbReference>
<dbReference type="GO" id="GO:0006935">
    <property type="term" value="P:chemotaxis"/>
    <property type="evidence" value="ECO:0007669"/>
    <property type="project" value="InterPro"/>
</dbReference>
<keyword evidence="2" id="KW-1003">Cell membrane</keyword>
<dbReference type="RefSeq" id="WP_182833406.1">
    <property type="nucleotide sequence ID" value="NZ_JACJFN010000002.1"/>
</dbReference>
<keyword evidence="6 8" id="KW-0807">Transducer</keyword>
<feature type="domain" description="Methyl-accepting transducer" evidence="10">
    <location>
        <begin position="268"/>
        <end position="504"/>
    </location>
</feature>
<comment type="similarity">
    <text evidence="7">Belongs to the methyl-accepting chemotaxis (MCP) protein family.</text>
</comment>
<evidence type="ECO:0000256" key="1">
    <source>
        <dbReference type="ARBA" id="ARBA00004651"/>
    </source>
</evidence>
<evidence type="ECO:0000256" key="6">
    <source>
        <dbReference type="ARBA" id="ARBA00023224"/>
    </source>
</evidence>
<dbReference type="PANTHER" id="PTHR32089">
    <property type="entry name" value="METHYL-ACCEPTING CHEMOTAXIS PROTEIN MCPB"/>
    <property type="match status" value="1"/>
</dbReference>
<protein>
    <submittedName>
        <fullName evidence="11">Methyl-accepting chemotaxis protein</fullName>
    </submittedName>
</protein>
<dbReference type="AlphaFoldDB" id="A0A7W4DB87"/>
<dbReference type="Pfam" id="PF02203">
    <property type="entry name" value="TarH"/>
    <property type="match status" value="1"/>
</dbReference>
<proteinExistence type="inferred from homology"/>
<comment type="caution">
    <text evidence="11">The sequence shown here is derived from an EMBL/GenBank/DDBJ whole genome shotgun (WGS) entry which is preliminary data.</text>
</comment>
<gene>
    <name evidence="11" type="ORF">H3H45_09040</name>
</gene>
<evidence type="ECO:0000256" key="9">
    <source>
        <dbReference type="SAM" id="Phobius"/>
    </source>
</evidence>
<dbReference type="Proteomes" id="UP000581189">
    <property type="component" value="Unassembled WGS sequence"/>
</dbReference>
<feature type="transmembrane region" description="Helical" evidence="9">
    <location>
        <begin position="188"/>
        <end position="208"/>
    </location>
</feature>
<dbReference type="SUPFAM" id="SSF58104">
    <property type="entry name" value="Methyl-accepting chemotaxis protein (MCP) signaling domain"/>
    <property type="match status" value="1"/>
</dbReference>
<evidence type="ECO:0000256" key="8">
    <source>
        <dbReference type="PROSITE-ProRule" id="PRU00284"/>
    </source>
</evidence>
<evidence type="ECO:0000259" key="10">
    <source>
        <dbReference type="PROSITE" id="PS50111"/>
    </source>
</evidence>
<dbReference type="EMBL" id="JACJFN010000002">
    <property type="protein sequence ID" value="MBB1519380.1"/>
    <property type="molecule type" value="Genomic_DNA"/>
</dbReference>
<evidence type="ECO:0000313" key="12">
    <source>
        <dbReference type="Proteomes" id="UP000581189"/>
    </source>
</evidence>
<dbReference type="PROSITE" id="PS50111">
    <property type="entry name" value="CHEMOTAXIS_TRANSDUC_2"/>
    <property type="match status" value="1"/>
</dbReference>
<evidence type="ECO:0000256" key="4">
    <source>
        <dbReference type="ARBA" id="ARBA00022989"/>
    </source>
</evidence>
<keyword evidence="4 9" id="KW-1133">Transmembrane helix</keyword>
<name>A0A7W4DB87_9GAMM</name>
<reference evidence="11 12" key="1">
    <citation type="submission" date="2020-08" db="EMBL/GenBank/DDBJ databases">
        <authorList>
            <person name="Kim C.M."/>
        </authorList>
    </citation>
    <scope>NUCLEOTIDE SEQUENCE [LARGE SCALE GENOMIC DNA]</scope>
    <source>
        <strain evidence="11 12">SR9</strain>
    </source>
</reference>
<evidence type="ECO:0000256" key="3">
    <source>
        <dbReference type="ARBA" id="ARBA00022692"/>
    </source>
</evidence>
<keyword evidence="3 9" id="KW-0812">Transmembrane</keyword>